<gene>
    <name evidence="2" type="ORF">F2Q70_00015636</name>
</gene>
<reference evidence="2" key="1">
    <citation type="submission" date="2019-12" db="EMBL/GenBank/DDBJ databases">
        <title>Genome sequencing and annotation of Brassica cretica.</title>
        <authorList>
            <person name="Studholme D.J."/>
            <person name="Sarris P.F."/>
        </authorList>
    </citation>
    <scope>NUCLEOTIDE SEQUENCE</scope>
    <source>
        <strain evidence="2">PFS-102/07</strain>
        <tissue evidence="2">Leaf</tissue>
    </source>
</reference>
<feature type="region of interest" description="Disordered" evidence="1">
    <location>
        <begin position="126"/>
        <end position="158"/>
    </location>
</feature>
<sequence>MILSRKNPLCISWVYQYLIRGSSFLDISPTTTCGSWMWKKLLNLKDVAATFFKIDLKDGASTYFWTDIWCDFQPLIHVSGEVGTQMLGIVRTAKVADATDAQGWQLRRCRGRVMQEIIEKIKCVPPPRPEAGRDRPLWKQSQGQYEEKFASKATWEQL</sequence>
<comment type="caution">
    <text evidence="2">The sequence shown here is derived from an EMBL/GenBank/DDBJ whole genome shotgun (WGS) entry which is preliminary data.</text>
</comment>
<proteinExistence type="predicted"/>
<protein>
    <recommendedName>
        <fullName evidence="3">Reverse transcriptase zinc-binding domain-containing protein</fullName>
    </recommendedName>
</protein>
<evidence type="ECO:0000256" key="1">
    <source>
        <dbReference type="SAM" id="MobiDB-lite"/>
    </source>
</evidence>
<evidence type="ECO:0000313" key="2">
    <source>
        <dbReference type="EMBL" id="KAF2561052.1"/>
    </source>
</evidence>
<name>A0A8S9HW57_BRACR</name>
<dbReference type="EMBL" id="QGKY02001250">
    <property type="protein sequence ID" value="KAF2561052.1"/>
    <property type="molecule type" value="Genomic_DNA"/>
</dbReference>
<accession>A0A8S9HW57</accession>
<organism evidence="2">
    <name type="scientific">Brassica cretica</name>
    <name type="common">Mustard</name>
    <dbReference type="NCBI Taxonomy" id="69181"/>
    <lineage>
        <taxon>Eukaryota</taxon>
        <taxon>Viridiplantae</taxon>
        <taxon>Streptophyta</taxon>
        <taxon>Embryophyta</taxon>
        <taxon>Tracheophyta</taxon>
        <taxon>Spermatophyta</taxon>
        <taxon>Magnoliopsida</taxon>
        <taxon>eudicotyledons</taxon>
        <taxon>Gunneridae</taxon>
        <taxon>Pentapetalae</taxon>
        <taxon>rosids</taxon>
        <taxon>malvids</taxon>
        <taxon>Brassicales</taxon>
        <taxon>Brassicaceae</taxon>
        <taxon>Brassiceae</taxon>
        <taxon>Brassica</taxon>
    </lineage>
</organism>
<evidence type="ECO:0008006" key="3">
    <source>
        <dbReference type="Google" id="ProtNLM"/>
    </source>
</evidence>
<dbReference type="AlphaFoldDB" id="A0A8S9HW57"/>